<organism evidence="1 2">
    <name type="scientific">Phytophthora cactorum</name>
    <dbReference type="NCBI Taxonomy" id="29920"/>
    <lineage>
        <taxon>Eukaryota</taxon>
        <taxon>Sar</taxon>
        <taxon>Stramenopiles</taxon>
        <taxon>Oomycota</taxon>
        <taxon>Peronosporomycetes</taxon>
        <taxon>Peronosporales</taxon>
        <taxon>Peronosporaceae</taxon>
        <taxon>Phytophthora</taxon>
    </lineage>
</organism>
<dbReference type="EMBL" id="RCMK01000275">
    <property type="protein sequence ID" value="KAG2939359.1"/>
    <property type="molecule type" value="Genomic_DNA"/>
</dbReference>
<evidence type="ECO:0000313" key="1">
    <source>
        <dbReference type="EMBL" id="KAG2939359.1"/>
    </source>
</evidence>
<accession>A0A8T1KNE4</accession>
<gene>
    <name evidence="1" type="ORF">PC117_g10967</name>
</gene>
<dbReference type="Proteomes" id="UP000736787">
    <property type="component" value="Unassembled WGS sequence"/>
</dbReference>
<comment type="caution">
    <text evidence="1">The sequence shown here is derived from an EMBL/GenBank/DDBJ whole genome shotgun (WGS) entry which is preliminary data.</text>
</comment>
<dbReference type="AlphaFoldDB" id="A0A8T1KNE4"/>
<protein>
    <submittedName>
        <fullName evidence="1">Uncharacterized protein</fullName>
    </submittedName>
</protein>
<name>A0A8T1KNE4_9STRA</name>
<evidence type="ECO:0000313" key="2">
    <source>
        <dbReference type="Proteomes" id="UP000736787"/>
    </source>
</evidence>
<reference evidence="1" key="1">
    <citation type="submission" date="2018-10" db="EMBL/GenBank/DDBJ databases">
        <title>Effector identification in a new, highly contiguous assembly of the strawberry crown rot pathogen Phytophthora cactorum.</title>
        <authorList>
            <person name="Armitage A.D."/>
            <person name="Nellist C.F."/>
            <person name="Bates H."/>
            <person name="Vickerstaff R.J."/>
            <person name="Harrison R.J."/>
        </authorList>
    </citation>
    <scope>NUCLEOTIDE SEQUENCE</scope>
    <source>
        <strain evidence="1">4040</strain>
    </source>
</reference>
<proteinExistence type="predicted"/>
<sequence>MSHVDVAKAVSRVPALSTVEAICTASKVLEPPHSGAVELLVSLLPLSAAAARGDYVAGVVGVGVEASALWASFGDGVELGEIMLGLSHEYLAV</sequence>